<evidence type="ECO:0000256" key="4">
    <source>
        <dbReference type="ARBA" id="ARBA00032284"/>
    </source>
</evidence>
<keyword evidence="2" id="KW-0378">Hydrolase</keyword>
<feature type="chain" id="PRO_5027558414" description="Acyl-peptide hydrolase" evidence="7">
    <location>
        <begin position="25"/>
        <end position="691"/>
    </location>
</feature>
<keyword evidence="3" id="KW-0007">Acetylation</keyword>
<evidence type="ECO:0000256" key="7">
    <source>
        <dbReference type="SAM" id="SignalP"/>
    </source>
</evidence>
<keyword evidence="10" id="KW-1185">Reference proteome</keyword>
<dbReference type="GO" id="GO:0008239">
    <property type="term" value="F:dipeptidyl-peptidase activity"/>
    <property type="evidence" value="ECO:0007669"/>
    <property type="project" value="TreeGrafter"/>
</dbReference>
<keyword evidence="7" id="KW-0732">Signal</keyword>
<dbReference type="PANTHER" id="PTHR11731">
    <property type="entry name" value="PROTEASE FAMILY S9B,C DIPEPTIDYL-PEPTIDASE IV-RELATED"/>
    <property type="match status" value="1"/>
</dbReference>
<accession>A0A6V8I9P6</accession>
<feature type="signal peptide" evidence="7">
    <location>
        <begin position="1"/>
        <end position="24"/>
    </location>
</feature>
<dbReference type="Gene3D" id="2.120.10.30">
    <property type="entry name" value="TolB, C-terminal domain"/>
    <property type="match status" value="2"/>
</dbReference>
<evidence type="ECO:0000259" key="8">
    <source>
        <dbReference type="Pfam" id="PF00326"/>
    </source>
</evidence>
<dbReference type="InterPro" id="IPR011659">
    <property type="entry name" value="WD40"/>
</dbReference>
<comment type="caution">
    <text evidence="9">The sequence shown here is derived from an EMBL/GenBank/DDBJ whole genome shotgun (WGS) entry which is preliminary data.</text>
</comment>
<evidence type="ECO:0000256" key="1">
    <source>
        <dbReference type="ARBA" id="ARBA00022670"/>
    </source>
</evidence>
<dbReference type="Gene3D" id="3.40.50.1820">
    <property type="entry name" value="alpha/beta hydrolase"/>
    <property type="match status" value="1"/>
</dbReference>
<evidence type="ECO:0000256" key="6">
    <source>
        <dbReference type="ARBA" id="ARBA00045885"/>
    </source>
</evidence>
<dbReference type="Pfam" id="PF07676">
    <property type="entry name" value="PD40"/>
    <property type="match status" value="2"/>
</dbReference>
<evidence type="ECO:0000313" key="9">
    <source>
        <dbReference type="EMBL" id="GFE94281.1"/>
    </source>
</evidence>
<dbReference type="EMBL" id="BLJP01000010">
    <property type="protein sequence ID" value="GFE94281.1"/>
    <property type="molecule type" value="Genomic_DNA"/>
</dbReference>
<dbReference type="PROSITE" id="PS00708">
    <property type="entry name" value="PRO_ENDOPEP_SER"/>
    <property type="match status" value="1"/>
</dbReference>
<dbReference type="InterPro" id="IPR011042">
    <property type="entry name" value="6-blade_b-propeller_TolB-like"/>
</dbReference>
<dbReference type="InterPro" id="IPR029058">
    <property type="entry name" value="AB_hydrolase_fold"/>
</dbReference>
<feature type="domain" description="Peptidase S9 prolyl oligopeptidase catalytic" evidence="8">
    <location>
        <begin position="492"/>
        <end position="686"/>
    </location>
</feature>
<dbReference type="GO" id="GO:0004252">
    <property type="term" value="F:serine-type endopeptidase activity"/>
    <property type="evidence" value="ECO:0007669"/>
    <property type="project" value="InterPro"/>
</dbReference>
<comment type="function">
    <text evidence="6">This enzyme catalyzes the hydrolysis of the N-terminal peptide bond of an N-acetylated peptide to generate an N-acetylated amino acid and a peptide with a free N-terminus. It preferentially cleaves off Ac-Ala, Ac-Met and Ac-Ser. Also, involved in the degradation of oxidized and glycated proteins.</text>
</comment>
<evidence type="ECO:0000256" key="2">
    <source>
        <dbReference type="ARBA" id="ARBA00022801"/>
    </source>
</evidence>
<evidence type="ECO:0000256" key="3">
    <source>
        <dbReference type="ARBA" id="ARBA00022990"/>
    </source>
</evidence>
<dbReference type="InterPro" id="IPR050278">
    <property type="entry name" value="Serine_Prot_S9B/DPPIV"/>
</dbReference>
<dbReference type="RefSeq" id="WP_086656506.1">
    <property type="nucleotide sequence ID" value="NZ_BLJP01000010.1"/>
</dbReference>
<dbReference type="InterPro" id="IPR002471">
    <property type="entry name" value="Pept_S9_AS"/>
</dbReference>
<evidence type="ECO:0000256" key="5">
    <source>
        <dbReference type="ARBA" id="ARBA00032596"/>
    </source>
</evidence>
<dbReference type="InterPro" id="IPR001375">
    <property type="entry name" value="Peptidase_S9_cat"/>
</dbReference>
<name>A0A6V8I9P6_9PROT</name>
<dbReference type="PANTHER" id="PTHR11731:SF193">
    <property type="entry name" value="DIPEPTIDYL PEPTIDASE 9"/>
    <property type="match status" value="1"/>
</dbReference>
<dbReference type="SUPFAM" id="SSF82171">
    <property type="entry name" value="DPP6 N-terminal domain-like"/>
    <property type="match status" value="1"/>
</dbReference>
<organism evidence="9 10">
    <name type="scientific">Acetobacter persici</name>
    <dbReference type="NCBI Taxonomy" id="1076596"/>
    <lineage>
        <taxon>Bacteria</taxon>
        <taxon>Pseudomonadati</taxon>
        <taxon>Pseudomonadota</taxon>
        <taxon>Alphaproteobacteria</taxon>
        <taxon>Acetobacterales</taxon>
        <taxon>Acetobacteraceae</taxon>
        <taxon>Acetobacter</taxon>
    </lineage>
</organism>
<dbReference type="OrthoDB" id="1094230at2"/>
<evidence type="ECO:0000313" key="10">
    <source>
        <dbReference type="Proteomes" id="UP000548726"/>
    </source>
</evidence>
<gene>
    <name evidence="9" type="ORF">DmAi_23400</name>
</gene>
<protein>
    <recommendedName>
        <fullName evidence="5">Acyl-peptide hydrolase</fullName>
    </recommendedName>
    <alternativeName>
        <fullName evidence="4">Acylaminoacyl-peptidase</fullName>
    </alternativeName>
</protein>
<dbReference type="AlphaFoldDB" id="A0A6V8I9P6"/>
<proteinExistence type="predicted"/>
<sequence length="691" mass="74741">MSRRSVLALALLAGSVWNAGGADAAPLDAAGAAQQIRALLAMPFATDLVGASAAPRFAWVEKRDGIRNILVADAAGAPKTLTHYTQDDGTDLWGLALSPDGKMLAYVEGGDPEYSDDPSPNPDLQAFPTHQSVYVVREDGRAIRVGEGWNPTFSPDGQMLAFIRKGSLFIGPVGKVAKEVTAVRGNLTSLQWAPDGSALIVTLDRGSHAFIGLWRIRTASMMFLAPALAQDSLPAFSPDGRSVAFVREHKPLSESKGQKGSFWSLHVYNLESNTDHVIWTPPSGPGARLFAPEGSGLLWSDSAHILFPWEGSGWMRVCSVSASGAAAPACLTPDKAEVSSYRLSLDGKTLFYTSNVGNLDAWHAWRLALDGSSPQRLTQNEEMETELAVAGNRVGLLAANAVQTIHPVVVTPEGQGKPLVSPQHPAGMHFVTPKVVVFRSEDGEEVHGQLFVPDEASETPRPALVFVHGGPHRQMLPAFNGMGYYSNAYAMNQTLAAQGYSVLAVNYRSGTGYGEAFRNAPDIGRLGAREYRDVLAAARYLKARPDVDPARIGIWGGSWGGYLTALALARNSDIFAAGADFHGVHDMTEADKPGLSPEENRKAHELEWQSSPAADIARWHAPVLLVHGDDDYNVEFEQSTLLARLLSERGVPYEEHALPDERHAFLRMQDWLSAYTWMNTFFAHTLAAHKP</sequence>
<dbReference type="SUPFAM" id="SSF53474">
    <property type="entry name" value="alpha/beta-Hydrolases"/>
    <property type="match status" value="1"/>
</dbReference>
<dbReference type="Pfam" id="PF00326">
    <property type="entry name" value="Peptidase_S9"/>
    <property type="match status" value="1"/>
</dbReference>
<dbReference type="GO" id="GO:0006508">
    <property type="term" value="P:proteolysis"/>
    <property type="evidence" value="ECO:0007669"/>
    <property type="project" value="UniProtKB-KW"/>
</dbReference>
<reference evidence="9 10" key="1">
    <citation type="journal article" date="2020" name="Cell Rep.">
        <title>Local necrotic cells trigger systemic immune activation via gut microbiome dysbiosis in Drosophila.</title>
        <authorList>
            <person name="Kosakamoto H."/>
            <person name="Yamauchi T."/>
            <person name="Akuzawa-Tokita Y."/>
            <person name="Nishimura K."/>
            <person name="Soga T."/>
            <person name="Murakami T."/>
            <person name="Mori H."/>
            <person name="Yamamoto K."/>
            <person name="Miyazaki R."/>
            <person name="Koto A."/>
            <person name="Miura M."/>
            <person name="Obata F."/>
        </authorList>
    </citation>
    <scope>NUCLEOTIDE SEQUENCE [LARGE SCALE GENOMIC DNA]</scope>
    <source>
        <strain evidence="9 10">Ai</strain>
    </source>
</reference>
<dbReference type="Proteomes" id="UP000548726">
    <property type="component" value="Unassembled WGS sequence"/>
</dbReference>
<keyword evidence="1" id="KW-0645">Protease</keyword>